<accession>A0A0A7RYX3</accession>
<proteinExistence type="predicted"/>
<evidence type="ECO:0000313" key="2">
    <source>
        <dbReference type="EMBL" id="AJA44403.1"/>
    </source>
</evidence>
<feature type="region of interest" description="Disordered" evidence="1">
    <location>
        <begin position="124"/>
        <end position="173"/>
    </location>
</feature>
<organism evidence="2 3">
    <name type="scientific">Frischella perrara</name>
    <dbReference type="NCBI Taxonomy" id="1267021"/>
    <lineage>
        <taxon>Bacteria</taxon>
        <taxon>Pseudomonadati</taxon>
        <taxon>Pseudomonadota</taxon>
        <taxon>Gammaproteobacteria</taxon>
        <taxon>Orbales</taxon>
        <taxon>Orbaceae</taxon>
        <taxon>Frischella</taxon>
    </lineage>
</organism>
<dbReference type="HOGENOM" id="CLU_868059_0_0_6"/>
<evidence type="ECO:0000256" key="1">
    <source>
        <dbReference type="SAM" id="MobiDB-lite"/>
    </source>
</evidence>
<sequence length="284" mass="32663">MCWTTTKSMTTTGQSPKVKTVVKAGAKKIDKLLIRRIPVNLLLFRPGHFWIELIHDDEDDTDPAMAQARQDGLNDGEINNAKIQPNKANGFRESYGWYPAGLPFQPLNIFNNNLVISTDGVLNGDHEKRKKKDKNKKLTPSDDREAGRKTNNNEHSIRPFDPHQNARFHPEKIPFTNNPYVLSDDKRTIEQIFDEIRETAMTFSDEWSWANDSYKETNCHTLLFIILASCNLADPECIGEDLDKHFLRYKKSLMANNNNPENKIKTRQKLVKKLSNISRKAKLN</sequence>
<dbReference type="KEGG" id="fpp:FPB0191_00572"/>
<dbReference type="EMBL" id="CP009056">
    <property type="protein sequence ID" value="AJA44403.1"/>
    <property type="molecule type" value="Genomic_DNA"/>
</dbReference>
<gene>
    <name evidence="2" type="ORF">FPB0191_00572</name>
</gene>
<dbReference type="AlphaFoldDB" id="A0A0A7RYX3"/>
<reference evidence="2 3" key="1">
    <citation type="journal article" date="2014" name="Appl. Environ. Microbiol.">
        <title>Gut symbionts from distinct hosts exhibit genotoxic activity via divergent colibactin biosynthetic pathways.</title>
        <authorList>
            <person name="Engel P."/>
            <person name="Vizcaino M.I."/>
            <person name="Crawford J.M."/>
        </authorList>
    </citation>
    <scope>NUCLEOTIDE SEQUENCE [LARGE SCALE GENOMIC DNA]</scope>
    <source>
        <strain evidence="2 3">PEB0191</strain>
    </source>
</reference>
<dbReference type="OrthoDB" id="7061565at2"/>
<dbReference type="RefSeq" id="WP_039103871.1">
    <property type="nucleotide sequence ID" value="NZ_CP009056.1"/>
</dbReference>
<evidence type="ECO:0000313" key="3">
    <source>
        <dbReference type="Proteomes" id="UP000030901"/>
    </source>
</evidence>
<feature type="compositionally biased region" description="Basic residues" evidence="1">
    <location>
        <begin position="128"/>
        <end position="137"/>
    </location>
</feature>
<name>A0A0A7RYX3_FRIPE</name>
<dbReference type="Proteomes" id="UP000030901">
    <property type="component" value="Chromosome"/>
</dbReference>
<keyword evidence="3" id="KW-1185">Reference proteome</keyword>
<protein>
    <submittedName>
        <fullName evidence="2">Uncharacterized protein</fullName>
    </submittedName>
</protein>
<feature type="compositionally biased region" description="Basic and acidic residues" evidence="1">
    <location>
        <begin position="139"/>
        <end position="161"/>
    </location>
</feature>
<dbReference type="STRING" id="1267021.FPB0191_00572"/>